<dbReference type="GO" id="GO:0005829">
    <property type="term" value="C:cytosol"/>
    <property type="evidence" value="ECO:0007669"/>
    <property type="project" value="TreeGrafter"/>
</dbReference>
<proteinExistence type="inferred from homology"/>
<evidence type="ECO:0000256" key="4">
    <source>
        <dbReference type="ARBA" id="ARBA00022670"/>
    </source>
</evidence>
<evidence type="ECO:0000256" key="2">
    <source>
        <dbReference type="ARBA" id="ARBA00009085"/>
    </source>
</evidence>
<dbReference type="GO" id="GO:0016579">
    <property type="term" value="P:protein deubiquitination"/>
    <property type="evidence" value="ECO:0007669"/>
    <property type="project" value="InterPro"/>
</dbReference>
<accession>A0A426Z0C1</accession>
<evidence type="ECO:0000256" key="5">
    <source>
        <dbReference type="ARBA" id="ARBA00022801"/>
    </source>
</evidence>
<evidence type="ECO:0000256" key="3">
    <source>
        <dbReference type="ARBA" id="ARBA00012759"/>
    </source>
</evidence>
<sequence length="201" mass="23300">MNPRFEPQELHPSRDLSRWIPLRLRGTEAERGPERARSGLRSGFRYLTGVAGGWWDRWMVMGSRGSQAREGPRRPVPARRALLWPRELRKYFLLQQRLAGDQVACFLMHLLLNLKLTMVEDADSEYILFAVVVHVGSGPNHGDYVSLIKSQNHWLMFDDDTIAMIDESTVQTFFGSSLEYPGNTDHGYILFYESWWKELLS</sequence>
<evidence type="ECO:0000256" key="1">
    <source>
        <dbReference type="ARBA" id="ARBA00000707"/>
    </source>
</evidence>
<protein>
    <recommendedName>
        <fullName evidence="3">ubiquitinyl hydrolase 1</fullName>
        <ecNumber evidence="3">3.4.19.12</ecNumber>
    </recommendedName>
</protein>
<dbReference type="EMBL" id="AMZH03009170">
    <property type="protein sequence ID" value="RRT57423.1"/>
    <property type="molecule type" value="Genomic_DNA"/>
</dbReference>
<comment type="catalytic activity">
    <reaction evidence="1">
        <text>Thiol-dependent hydrolysis of ester, thioester, amide, peptide and isopeptide bonds formed by the C-terminal Gly of ubiquitin (a 76-residue protein attached to proteins as an intracellular targeting signal).</text>
        <dbReference type="EC" id="3.4.19.12"/>
    </reaction>
</comment>
<keyword evidence="5" id="KW-0378">Hydrolase</keyword>
<dbReference type="PANTHER" id="PTHR24006:SF733">
    <property type="entry name" value="RE52890P"/>
    <property type="match status" value="1"/>
</dbReference>
<dbReference type="InterPro" id="IPR038765">
    <property type="entry name" value="Papain-like_cys_pep_sf"/>
</dbReference>
<name>A0A426Z0C1_ENSVE</name>
<dbReference type="Gene3D" id="3.90.70.10">
    <property type="entry name" value="Cysteine proteinases"/>
    <property type="match status" value="1"/>
</dbReference>
<dbReference type="GO" id="GO:0006508">
    <property type="term" value="P:proteolysis"/>
    <property type="evidence" value="ECO:0007669"/>
    <property type="project" value="UniProtKB-KW"/>
</dbReference>
<comment type="caution">
    <text evidence="7">The sequence shown here is derived from an EMBL/GenBank/DDBJ whole genome shotgun (WGS) entry which is preliminary data.</text>
</comment>
<dbReference type="Proteomes" id="UP000287651">
    <property type="component" value="Unassembled WGS sequence"/>
</dbReference>
<evidence type="ECO:0000259" key="6">
    <source>
        <dbReference type="PROSITE" id="PS50235"/>
    </source>
</evidence>
<dbReference type="InterPro" id="IPR001394">
    <property type="entry name" value="Peptidase_C19_UCH"/>
</dbReference>
<dbReference type="InterPro" id="IPR028889">
    <property type="entry name" value="USP"/>
</dbReference>
<dbReference type="SUPFAM" id="SSF54001">
    <property type="entry name" value="Cysteine proteinases"/>
    <property type="match status" value="1"/>
</dbReference>
<dbReference type="GO" id="GO:0005634">
    <property type="term" value="C:nucleus"/>
    <property type="evidence" value="ECO:0007669"/>
    <property type="project" value="TreeGrafter"/>
</dbReference>
<dbReference type="EC" id="3.4.19.12" evidence="3"/>
<evidence type="ECO:0000313" key="7">
    <source>
        <dbReference type="EMBL" id="RRT57423.1"/>
    </source>
</evidence>
<comment type="similarity">
    <text evidence="2">Belongs to the peptidase C19 family.</text>
</comment>
<dbReference type="AlphaFoldDB" id="A0A426Z0C1"/>
<dbReference type="PROSITE" id="PS50235">
    <property type="entry name" value="USP_3"/>
    <property type="match status" value="1"/>
</dbReference>
<evidence type="ECO:0000313" key="8">
    <source>
        <dbReference type="Proteomes" id="UP000287651"/>
    </source>
</evidence>
<feature type="domain" description="USP" evidence="6">
    <location>
        <begin position="1"/>
        <end position="195"/>
    </location>
</feature>
<dbReference type="InterPro" id="IPR050164">
    <property type="entry name" value="Peptidase_C19"/>
</dbReference>
<dbReference type="Pfam" id="PF00443">
    <property type="entry name" value="UCH"/>
    <property type="match status" value="1"/>
</dbReference>
<gene>
    <name evidence="7" type="ORF">B296_00047274</name>
</gene>
<reference evidence="7 8" key="1">
    <citation type="journal article" date="2014" name="Agronomy (Basel)">
        <title>A Draft Genome Sequence for Ensete ventricosum, the Drought-Tolerant Tree Against Hunger.</title>
        <authorList>
            <person name="Harrison J."/>
            <person name="Moore K.A."/>
            <person name="Paszkiewicz K."/>
            <person name="Jones T."/>
            <person name="Grant M."/>
            <person name="Ambacheew D."/>
            <person name="Muzemil S."/>
            <person name="Studholme D.J."/>
        </authorList>
    </citation>
    <scope>NUCLEOTIDE SEQUENCE [LARGE SCALE GENOMIC DNA]</scope>
</reference>
<dbReference type="GO" id="GO:0004843">
    <property type="term" value="F:cysteine-type deubiquitinase activity"/>
    <property type="evidence" value="ECO:0007669"/>
    <property type="project" value="UniProtKB-EC"/>
</dbReference>
<organism evidence="7 8">
    <name type="scientific">Ensete ventricosum</name>
    <name type="common">Abyssinian banana</name>
    <name type="synonym">Musa ensete</name>
    <dbReference type="NCBI Taxonomy" id="4639"/>
    <lineage>
        <taxon>Eukaryota</taxon>
        <taxon>Viridiplantae</taxon>
        <taxon>Streptophyta</taxon>
        <taxon>Embryophyta</taxon>
        <taxon>Tracheophyta</taxon>
        <taxon>Spermatophyta</taxon>
        <taxon>Magnoliopsida</taxon>
        <taxon>Liliopsida</taxon>
        <taxon>Zingiberales</taxon>
        <taxon>Musaceae</taxon>
        <taxon>Ensete</taxon>
    </lineage>
</organism>
<dbReference type="PANTHER" id="PTHR24006">
    <property type="entry name" value="UBIQUITIN CARBOXYL-TERMINAL HYDROLASE"/>
    <property type="match status" value="1"/>
</dbReference>
<keyword evidence="4" id="KW-0645">Protease</keyword>